<dbReference type="SUPFAM" id="SSF53850">
    <property type="entry name" value="Periplasmic binding protein-like II"/>
    <property type="match status" value="1"/>
</dbReference>
<dbReference type="InterPro" id="IPR000847">
    <property type="entry name" value="LysR_HTH_N"/>
</dbReference>
<keyword evidence="4" id="KW-0804">Transcription</keyword>
<dbReference type="SUPFAM" id="SSF46785">
    <property type="entry name" value="Winged helix' DNA-binding domain"/>
    <property type="match status" value="1"/>
</dbReference>
<gene>
    <name evidence="6" type="ORF">SAMN04489810_0704</name>
</gene>
<evidence type="ECO:0000256" key="4">
    <source>
        <dbReference type="ARBA" id="ARBA00023163"/>
    </source>
</evidence>
<protein>
    <submittedName>
        <fullName evidence="6">DNA-binding transcriptional regulator, LysR family</fullName>
    </submittedName>
</protein>
<dbReference type="Gene3D" id="1.10.10.10">
    <property type="entry name" value="Winged helix-like DNA-binding domain superfamily/Winged helix DNA-binding domain"/>
    <property type="match status" value="1"/>
</dbReference>
<feature type="domain" description="HTH lysR-type" evidence="5">
    <location>
        <begin position="3"/>
        <end position="60"/>
    </location>
</feature>
<evidence type="ECO:0000313" key="6">
    <source>
        <dbReference type="EMBL" id="SDG58735.1"/>
    </source>
</evidence>
<dbReference type="InterPro" id="IPR050389">
    <property type="entry name" value="LysR-type_TF"/>
</dbReference>
<name>A0A1G7VFY9_9MICO</name>
<dbReference type="GO" id="GO:0003700">
    <property type="term" value="F:DNA-binding transcription factor activity"/>
    <property type="evidence" value="ECO:0007669"/>
    <property type="project" value="InterPro"/>
</dbReference>
<evidence type="ECO:0000313" key="7">
    <source>
        <dbReference type="Proteomes" id="UP000199009"/>
    </source>
</evidence>
<evidence type="ECO:0000256" key="1">
    <source>
        <dbReference type="ARBA" id="ARBA00009437"/>
    </source>
</evidence>
<dbReference type="PANTHER" id="PTHR30118:SF15">
    <property type="entry name" value="TRANSCRIPTIONAL REGULATORY PROTEIN"/>
    <property type="match status" value="1"/>
</dbReference>
<evidence type="ECO:0000256" key="3">
    <source>
        <dbReference type="ARBA" id="ARBA00023125"/>
    </source>
</evidence>
<dbReference type="Gene3D" id="3.40.190.10">
    <property type="entry name" value="Periplasmic binding protein-like II"/>
    <property type="match status" value="2"/>
</dbReference>
<dbReference type="PRINTS" id="PR00039">
    <property type="entry name" value="HTHLYSR"/>
</dbReference>
<dbReference type="InterPro" id="IPR005119">
    <property type="entry name" value="LysR_subst-bd"/>
</dbReference>
<dbReference type="STRING" id="370764.SAMN04489810_0704"/>
<dbReference type="PANTHER" id="PTHR30118">
    <property type="entry name" value="HTH-TYPE TRANSCRIPTIONAL REGULATOR LEUO-RELATED"/>
    <property type="match status" value="1"/>
</dbReference>
<dbReference type="CDD" id="cd08417">
    <property type="entry name" value="PBP2_Nitroaromatics_like"/>
    <property type="match status" value="1"/>
</dbReference>
<dbReference type="InterPro" id="IPR036390">
    <property type="entry name" value="WH_DNA-bd_sf"/>
</dbReference>
<dbReference type="InterPro" id="IPR036388">
    <property type="entry name" value="WH-like_DNA-bd_sf"/>
</dbReference>
<sequence length="301" mass="33215">MGLDLNLLVSLNALLEERGVSRAAARLGLSQPTLSISLGRLRRHFGDELLVRQGNSYTLTPVAERLLESTGHALAWTDRVFDTRPTFAPETSERNFTIVMSDAQLPIFGRALADLIGYRAPHVRVSFQHSTARLIAPTLEWLPTVDAVVLPQGILTDVPHLDLYSDDWACVVSVDPTSPPGLSLQDMSERPWVMPYHPRTPVISVLHHLNQSGVEPRASIITEDFLAVPHLVVGTDRIGLMPRRVASLTATASVRVAEPPFALGRITETMWWHPVHEHDPAHRWLRSVAVEAAGTLETTDG</sequence>
<keyword evidence="7" id="KW-1185">Reference proteome</keyword>
<dbReference type="Proteomes" id="UP000199009">
    <property type="component" value="Chromosome I"/>
</dbReference>
<evidence type="ECO:0000259" key="5">
    <source>
        <dbReference type="PROSITE" id="PS50931"/>
    </source>
</evidence>
<dbReference type="EMBL" id="LT629692">
    <property type="protein sequence ID" value="SDG58735.1"/>
    <property type="molecule type" value="Genomic_DNA"/>
</dbReference>
<dbReference type="RefSeq" id="WP_091486391.1">
    <property type="nucleotide sequence ID" value="NZ_LT629692.1"/>
</dbReference>
<reference evidence="6 7" key="1">
    <citation type="submission" date="2016-10" db="EMBL/GenBank/DDBJ databases">
        <authorList>
            <person name="de Groot N.N."/>
        </authorList>
    </citation>
    <scope>NUCLEOTIDE SEQUENCE [LARGE SCALE GENOMIC DNA]</scope>
    <source>
        <strain evidence="6 7">DSM 23142</strain>
    </source>
</reference>
<dbReference type="Pfam" id="PF03466">
    <property type="entry name" value="LysR_substrate"/>
    <property type="match status" value="1"/>
</dbReference>
<comment type="similarity">
    <text evidence="1">Belongs to the LysR transcriptional regulatory family.</text>
</comment>
<dbReference type="GO" id="GO:0003677">
    <property type="term" value="F:DNA binding"/>
    <property type="evidence" value="ECO:0007669"/>
    <property type="project" value="UniProtKB-KW"/>
</dbReference>
<organism evidence="6 7">
    <name type="scientific">Microbacterium pygmaeum</name>
    <dbReference type="NCBI Taxonomy" id="370764"/>
    <lineage>
        <taxon>Bacteria</taxon>
        <taxon>Bacillati</taxon>
        <taxon>Actinomycetota</taxon>
        <taxon>Actinomycetes</taxon>
        <taxon>Micrococcales</taxon>
        <taxon>Microbacteriaceae</taxon>
        <taxon>Microbacterium</taxon>
    </lineage>
</organism>
<evidence type="ECO:0000256" key="2">
    <source>
        <dbReference type="ARBA" id="ARBA00023015"/>
    </source>
</evidence>
<dbReference type="Pfam" id="PF00126">
    <property type="entry name" value="HTH_1"/>
    <property type="match status" value="1"/>
</dbReference>
<dbReference type="OrthoDB" id="8717159at2"/>
<dbReference type="PROSITE" id="PS50931">
    <property type="entry name" value="HTH_LYSR"/>
    <property type="match status" value="1"/>
</dbReference>
<keyword evidence="2" id="KW-0805">Transcription regulation</keyword>
<dbReference type="InterPro" id="IPR037402">
    <property type="entry name" value="YidZ_PBP2"/>
</dbReference>
<keyword evidence="3 6" id="KW-0238">DNA-binding</keyword>
<proteinExistence type="inferred from homology"/>
<accession>A0A1G7VFY9</accession>
<dbReference type="AlphaFoldDB" id="A0A1G7VFY9"/>